<dbReference type="RefSeq" id="WP_268046321.1">
    <property type="nucleotide sequence ID" value="NZ_CP104064.1"/>
</dbReference>
<name>A0ABY6Z769_9BACL</name>
<sequence>MDLAFQLLIFSHARMNVTMFVLTGIMAYFIDYRSLRDEPQFRREATLVRITAFVFCIGGLAVLVAFQILVWLS</sequence>
<dbReference type="Proteomes" id="UP001164803">
    <property type="component" value="Chromosome"/>
</dbReference>
<keyword evidence="1" id="KW-0472">Membrane</keyword>
<proteinExistence type="predicted"/>
<evidence type="ECO:0000256" key="1">
    <source>
        <dbReference type="SAM" id="Phobius"/>
    </source>
</evidence>
<feature type="transmembrane region" description="Helical" evidence="1">
    <location>
        <begin position="50"/>
        <end position="72"/>
    </location>
</feature>
<gene>
    <name evidence="2" type="ORF">NZD86_09755</name>
</gene>
<reference evidence="2" key="1">
    <citation type="submission" date="2022-08" db="EMBL/GenBank/DDBJ databases">
        <title>Alicyclobacillus dauci DSM2870, complete genome.</title>
        <authorList>
            <person name="Wang Q."/>
            <person name="Cai R."/>
            <person name="Wang Z."/>
        </authorList>
    </citation>
    <scope>NUCLEOTIDE SEQUENCE</scope>
    <source>
        <strain evidence="2">DSM 28700</strain>
    </source>
</reference>
<keyword evidence="3" id="KW-1185">Reference proteome</keyword>
<feature type="transmembrane region" description="Helical" evidence="1">
    <location>
        <begin position="12"/>
        <end position="30"/>
    </location>
</feature>
<evidence type="ECO:0008006" key="4">
    <source>
        <dbReference type="Google" id="ProtNLM"/>
    </source>
</evidence>
<evidence type="ECO:0000313" key="2">
    <source>
        <dbReference type="EMBL" id="WAH38731.1"/>
    </source>
</evidence>
<keyword evidence="1" id="KW-1133">Transmembrane helix</keyword>
<organism evidence="2 3">
    <name type="scientific">Alicyclobacillus dauci</name>
    <dbReference type="NCBI Taxonomy" id="1475485"/>
    <lineage>
        <taxon>Bacteria</taxon>
        <taxon>Bacillati</taxon>
        <taxon>Bacillota</taxon>
        <taxon>Bacilli</taxon>
        <taxon>Bacillales</taxon>
        <taxon>Alicyclobacillaceae</taxon>
        <taxon>Alicyclobacillus</taxon>
    </lineage>
</organism>
<keyword evidence="1" id="KW-0812">Transmembrane</keyword>
<dbReference type="EMBL" id="CP104064">
    <property type="protein sequence ID" value="WAH38731.1"/>
    <property type="molecule type" value="Genomic_DNA"/>
</dbReference>
<accession>A0ABY6Z769</accession>
<protein>
    <recommendedName>
        <fullName evidence="4">DUF1146 domain-containing protein</fullName>
    </recommendedName>
</protein>
<evidence type="ECO:0000313" key="3">
    <source>
        <dbReference type="Proteomes" id="UP001164803"/>
    </source>
</evidence>